<dbReference type="Proteomes" id="UP001597135">
    <property type="component" value="Unassembled WGS sequence"/>
</dbReference>
<feature type="transmembrane region" description="Helical" evidence="13">
    <location>
        <begin position="50"/>
        <end position="73"/>
    </location>
</feature>
<dbReference type="InterPro" id="IPR052168">
    <property type="entry name" value="Cytochrome_b561_oxidase"/>
</dbReference>
<dbReference type="InterPro" id="IPR016174">
    <property type="entry name" value="Di-haem_cyt_TM"/>
</dbReference>
<dbReference type="RefSeq" id="WP_386801860.1">
    <property type="nucleotide sequence ID" value="NZ_JBHTMU010000006.1"/>
</dbReference>
<keyword evidence="3" id="KW-0813">Transport</keyword>
<feature type="domain" description="Lipid/polyisoprenoid-binding YceI-like" evidence="14">
    <location>
        <begin position="240"/>
        <end position="395"/>
    </location>
</feature>
<sequence>MAARNTPTRYGTVTKTLHWATALGIFLAIALGIVAERWPMADDAARATKIALFSAHKTLGVTLLALALVRIAWAVTQAKPAPLHPERRLETLAASTVHWLLYGSLVAVPLTGWLHHATAPGFAPILWPFGQGLPGLAASERLTEVFSALHLVLNWVLGLSIALHVAGALKHAFFDRDATLARMLPGRTEAGLPGRHPGAALPIAAALAVWAAAFGIGAGTGLFSADDQGASAELAEVESQWQVTEGTLAITVQQMGSEVSGQFADWTADIAFEERDAPGTRGSVRVEIATGSLTLGSVTKQATGPDFLATEAHPVAIFEAEIMTATDGYAAEGTLTLSGETVPVTLPFQLRIDGDRAVMEGALTLDRRNFGIGSGMTDPDQLGFSVQVEVSLTATRADPAV</sequence>
<dbReference type="PANTHER" id="PTHR30529:SF7">
    <property type="entry name" value="CYTOCHROME B561 BACTERIAL_NI-HYDROGENASE DOMAIN-CONTAINING PROTEIN"/>
    <property type="match status" value="1"/>
</dbReference>
<evidence type="ECO:0000256" key="11">
    <source>
        <dbReference type="ARBA" id="ARBA00023136"/>
    </source>
</evidence>
<dbReference type="Pfam" id="PF01292">
    <property type="entry name" value="Ni_hydr_CYTB"/>
    <property type="match status" value="1"/>
</dbReference>
<evidence type="ECO:0000256" key="8">
    <source>
        <dbReference type="ARBA" id="ARBA00022982"/>
    </source>
</evidence>
<evidence type="ECO:0000256" key="13">
    <source>
        <dbReference type="SAM" id="Phobius"/>
    </source>
</evidence>
<accession>A0ABW3ZF24</accession>
<keyword evidence="9 13" id="KW-1133">Transmembrane helix</keyword>
<keyword evidence="7" id="KW-0479">Metal-binding</keyword>
<keyword evidence="11 13" id="KW-0472">Membrane</keyword>
<dbReference type="Gene3D" id="2.40.128.110">
    <property type="entry name" value="Lipid/polyisoprenoid-binding, YceI-like"/>
    <property type="match status" value="1"/>
</dbReference>
<keyword evidence="16" id="KW-1185">Reference proteome</keyword>
<keyword evidence="8" id="KW-0249">Electron transport</keyword>
<dbReference type="SUPFAM" id="SSF101874">
    <property type="entry name" value="YceI-like"/>
    <property type="match status" value="1"/>
</dbReference>
<evidence type="ECO:0000256" key="3">
    <source>
        <dbReference type="ARBA" id="ARBA00022448"/>
    </source>
</evidence>
<dbReference type="SUPFAM" id="SSF81342">
    <property type="entry name" value="Transmembrane di-heme cytochromes"/>
    <property type="match status" value="1"/>
</dbReference>
<dbReference type="EMBL" id="JBHTMU010000006">
    <property type="protein sequence ID" value="MFD1341796.1"/>
    <property type="molecule type" value="Genomic_DNA"/>
</dbReference>
<keyword evidence="4" id="KW-1003">Cell membrane</keyword>
<organism evidence="15 16">
    <name type="scientific">Litorisediminicola beolgyonensis</name>
    <dbReference type="NCBI Taxonomy" id="1173614"/>
    <lineage>
        <taxon>Bacteria</taxon>
        <taxon>Pseudomonadati</taxon>
        <taxon>Pseudomonadota</taxon>
        <taxon>Alphaproteobacteria</taxon>
        <taxon>Rhodobacterales</taxon>
        <taxon>Paracoccaceae</taxon>
        <taxon>Litorisediminicola</taxon>
    </lineage>
</organism>
<evidence type="ECO:0000256" key="9">
    <source>
        <dbReference type="ARBA" id="ARBA00022989"/>
    </source>
</evidence>
<dbReference type="InterPro" id="IPR007372">
    <property type="entry name" value="Lipid/polyisoprenoid-bd_YceI"/>
</dbReference>
<dbReference type="Gene3D" id="1.20.950.20">
    <property type="entry name" value="Transmembrane di-heme cytochromes, Chain C"/>
    <property type="match status" value="1"/>
</dbReference>
<dbReference type="InterPro" id="IPR036761">
    <property type="entry name" value="TTHA0802/YceI-like_sf"/>
</dbReference>
<dbReference type="InterPro" id="IPR011577">
    <property type="entry name" value="Cyt_b561_bac/Ni-Hgenase"/>
</dbReference>
<evidence type="ECO:0000259" key="14">
    <source>
        <dbReference type="SMART" id="SM00867"/>
    </source>
</evidence>
<evidence type="ECO:0000256" key="10">
    <source>
        <dbReference type="ARBA" id="ARBA00023004"/>
    </source>
</evidence>
<reference evidence="16" key="1">
    <citation type="journal article" date="2019" name="Int. J. Syst. Evol. Microbiol.">
        <title>The Global Catalogue of Microorganisms (GCM) 10K type strain sequencing project: providing services to taxonomists for standard genome sequencing and annotation.</title>
        <authorList>
            <consortium name="The Broad Institute Genomics Platform"/>
            <consortium name="The Broad Institute Genome Sequencing Center for Infectious Disease"/>
            <person name="Wu L."/>
            <person name="Ma J."/>
        </authorList>
    </citation>
    <scope>NUCLEOTIDE SEQUENCE [LARGE SCALE GENOMIC DNA]</scope>
    <source>
        <strain evidence="16">CCUG 62953</strain>
    </source>
</reference>
<name>A0ABW3ZF24_9RHOB</name>
<comment type="caution">
    <text evidence="15">The sequence shown here is derived from an EMBL/GenBank/DDBJ whole genome shotgun (WGS) entry which is preliminary data.</text>
</comment>
<evidence type="ECO:0000256" key="1">
    <source>
        <dbReference type="ARBA" id="ARBA00001970"/>
    </source>
</evidence>
<evidence type="ECO:0000313" key="15">
    <source>
        <dbReference type="EMBL" id="MFD1341796.1"/>
    </source>
</evidence>
<feature type="transmembrane region" description="Helical" evidence="13">
    <location>
        <begin position="17"/>
        <end position="38"/>
    </location>
</feature>
<gene>
    <name evidence="15" type="ORF">ACFQ4E_05125</name>
</gene>
<dbReference type="SMART" id="SM00867">
    <property type="entry name" value="YceI"/>
    <property type="match status" value="1"/>
</dbReference>
<comment type="subcellular location">
    <subcellularLocation>
        <location evidence="2">Cell membrane</location>
        <topology evidence="2">Multi-pass membrane protein</topology>
    </subcellularLocation>
</comment>
<evidence type="ECO:0000256" key="2">
    <source>
        <dbReference type="ARBA" id="ARBA00004651"/>
    </source>
</evidence>
<protein>
    <submittedName>
        <fullName evidence="15">Cytochrome b/b6 domain-containing protein</fullName>
    </submittedName>
</protein>
<comment type="cofactor">
    <cofactor evidence="1">
        <name>heme b</name>
        <dbReference type="ChEBI" id="CHEBI:60344"/>
    </cofactor>
</comment>
<evidence type="ECO:0000256" key="5">
    <source>
        <dbReference type="ARBA" id="ARBA00022617"/>
    </source>
</evidence>
<proteinExistence type="inferred from homology"/>
<evidence type="ECO:0000256" key="6">
    <source>
        <dbReference type="ARBA" id="ARBA00022692"/>
    </source>
</evidence>
<dbReference type="Pfam" id="PF04264">
    <property type="entry name" value="YceI"/>
    <property type="match status" value="1"/>
</dbReference>
<keyword evidence="5" id="KW-0349">Heme</keyword>
<keyword evidence="6 13" id="KW-0812">Transmembrane</keyword>
<evidence type="ECO:0000256" key="7">
    <source>
        <dbReference type="ARBA" id="ARBA00022723"/>
    </source>
</evidence>
<evidence type="ECO:0000256" key="4">
    <source>
        <dbReference type="ARBA" id="ARBA00022475"/>
    </source>
</evidence>
<feature type="transmembrane region" description="Helical" evidence="13">
    <location>
        <begin position="152"/>
        <end position="173"/>
    </location>
</feature>
<comment type="similarity">
    <text evidence="12">Belongs to the cytochrome b561 family.</text>
</comment>
<evidence type="ECO:0000256" key="12">
    <source>
        <dbReference type="ARBA" id="ARBA00037975"/>
    </source>
</evidence>
<evidence type="ECO:0000313" key="16">
    <source>
        <dbReference type="Proteomes" id="UP001597135"/>
    </source>
</evidence>
<dbReference type="PANTHER" id="PTHR30529">
    <property type="entry name" value="CYTOCHROME B561"/>
    <property type="match status" value="1"/>
</dbReference>
<keyword evidence="10" id="KW-0408">Iron</keyword>